<comment type="similarity">
    <text evidence="4">Belongs to the metallo-dependent hydrolases superfamily. MTA/SAH deaminase family.</text>
</comment>
<protein>
    <recommendedName>
        <fullName evidence="4">5-methylthioadenosine/S-adenosylhomocysteine deaminase</fullName>
        <shortName evidence="4">MTA/SAH deaminase</shortName>
        <ecNumber evidence="4">3.5.4.28</ecNumber>
        <ecNumber evidence="4">3.5.4.31</ecNumber>
    </recommendedName>
</protein>
<evidence type="ECO:0000313" key="8">
    <source>
        <dbReference type="Proteomes" id="UP000018914"/>
    </source>
</evidence>
<dbReference type="PANTHER" id="PTHR43794">
    <property type="entry name" value="AMINOHYDROLASE SSNA-RELATED"/>
    <property type="match status" value="1"/>
</dbReference>
<feature type="binding site" evidence="4">
    <location>
        <position position="293"/>
    </location>
    <ligand>
        <name>Zn(2+)</name>
        <dbReference type="ChEBI" id="CHEBI:29105"/>
    </ligand>
</feature>
<dbReference type="eggNOG" id="COG0402">
    <property type="taxonomic scope" value="Bacteria"/>
</dbReference>
<dbReference type="EC" id="3.5.4.31" evidence="4"/>
<comment type="catalytic activity">
    <reaction evidence="4">
        <text>S-adenosyl-L-homocysteine + H2O + H(+) = S-inosyl-L-homocysteine + NH4(+)</text>
        <dbReference type="Rhea" id="RHEA:20716"/>
        <dbReference type="ChEBI" id="CHEBI:15377"/>
        <dbReference type="ChEBI" id="CHEBI:15378"/>
        <dbReference type="ChEBI" id="CHEBI:28938"/>
        <dbReference type="ChEBI" id="CHEBI:57856"/>
        <dbReference type="ChEBI" id="CHEBI:57985"/>
        <dbReference type="EC" id="3.5.4.28"/>
    </reaction>
</comment>
<dbReference type="InterPro" id="IPR032466">
    <property type="entry name" value="Metal_Hydrolase"/>
</dbReference>
<dbReference type="Pfam" id="PF01979">
    <property type="entry name" value="Amidohydro_1"/>
    <property type="match status" value="1"/>
</dbReference>
<dbReference type="CDD" id="cd01298">
    <property type="entry name" value="ATZ_TRZ_like"/>
    <property type="match status" value="1"/>
</dbReference>
<keyword evidence="1 4" id="KW-0479">Metal-binding</keyword>
<dbReference type="HAMAP" id="MF_01281">
    <property type="entry name" value="MTA_SAH_deamin"/>
    <property type="match status" value="1"/>
</dbReference>
<feature type="binding site" evidence="4">
    <location>
        <position position="208"/>
    </location>
    <ligand>
        <name>substrate</name>
    </ligand>
</feature>
<dbReference type="HOGENOM" id="CLU_012358_2_1_0"/>
<evidence type="ECO:0000259" key="6">
    <source>
        <dbReference type="Pfam" id="PF01979"/>
    </source>
</evidence>
<evidence type="ECO:0000313" key="7">
    <source>
        <dbReference type="EMBL" id="AHE96496.1"/>
    </source>
</evidence>
<keyword evidence="8" id="KW-1185">Reference proteome</keyword>
<feature type="binding site" evidence="4">
    <location>
        <position position="205"/>
    </location>
    <ligand>
        <name>Zn(2+)</name>
        <dbReference type="ChEBI" id="CHEBI:29105"/>
    </ligand>
</feature>
<reference evidence="7 8" key="1">
    <citation type="submission" date="2013-12" db="EMBL/GenBank/DDBJ databases">
        <authorList>
            <consortium name="DOE Joint Genome Institute"/>
            <person name="Eisen J."/>
            <person name="Huntemann M."/>
            <person name="Han J."/>
            <person name="Chen A."/>
            <person name="Kyrpides N."/>
            <person name="Mavromatis K."/>
            <person name="Markowitz V."/>
            <person name="Palaniappan K."/>
            <person name="Ivanova N."/>
            <person name="Schaumberg A."/>
            <person name="Pati A."/>
            <person name="Liolios K."/>
            <person name="Nordberg H.P."/>
            <person name="Cantor M.N."/>
            <person name="Hua S.X."/>
            <person name="Woyke T."/>
        </authorList>
    </citation>
    <scope>NUCLEOTIDE SEQUENCE [LARGE SCALE GENOMIC DNA]</scope>
    <source>
        <strain evidence="7 8">DSM 23557</strain>
    </source>
</reference>
<accession>W0DDS2</accession>
<dbReference type="GO" id="GO:0046872">
    <property type="term" value="F:metal ion binding"/>
    <property type="evidence" value="ECO:0007669"/>
    <property type="project" value="UniProtKB-KW"/>
</dbReference>
<keyword evidence="2 4" id="KW-0378">Hydrolase</keyword>
<dbReference type="Gene3D" id="3.20.20.140">
    <property type="entry name" value="Metal-dependent hydrolases"/>
    <property type="match status" value="1"/>
</dbReference>
<feature type="binding site" evidence="4">
    <location>
        <position position="58"/>
    </location>
    <ligand>
        <name>Zn(2+)</name>
        <dbReference type="ChEBI" id="CHEBI:29105"/>
    </ligand>
</feature>
<feature type="binding site" evidence="4">
    <location>
        <position position="293"/>
    </location>
    <ligand>
        <name>substrate</name>
    </ligand>
</feature>
<dbReference type="SUPFAM" id="SSF51556">
    <property type="entry name" value="Metallo-dependent hydrolases"/>
    <property type="match status" value="1"/>
</dbReference>
<feature type="binding site" evidence="4">
    <location>
        <position position="56"/>
    </location>
    <ligand>
        <name>Zn(2+)</name>
        <dbReference type="ChEBI" id="CHEBI:29105"/>
    </ligand>
</feature>
<dbReference type="SUPFAM" id="SSF51338">
    <property type="entry name" value="Composite domain of metallo-dependent hydrolases"/>
    <property type="match status" value="1"/>
</dbReference>
<dbReference type="PANTHER" id="PTHR43794:SF11">
    <property type="entry name" value="AMIDOHYDROLASE-RELATED DOMAIN-CONTAINING PROTEIN"/>
    <property type="match status" value="1"/>
</dbReference>
<dbReference type="EC" id="3.5.4.28" evidence="4"/>
<evidence type="ECO:0000256" key="5">
    <source>
        <dbReference type="SAM" id="MobiDB-lite"/>
    </source>
</evidence>
<gene>
    <name evidence="4" type="primary">mtaD</name>
    <name evidence="7" type="ORF">THERU_07210</name>
</gene>
<sequence length="450" mass="50269">MFDLLVKDAFVVSLGKKLNVGVKDGKIAYLGEEEKPAKEVLRAEGKLLFPSFANMHTHLPMTLLRGLGADLPLMDWLQKVIWKLEGEFVSPEFVRDGTIIALAEGIRSGTTLFMDMYFFEEVVGEVAKEVGVRVGLGFGILDFPTKVAKTPEEYIKRAKEFVKAFKGEELVFPVLCPHAPYTCGPSTLRKVYEIAREEDVYIHTHLAETQEEVERIKETYGNTPVMHLERLGILDQRWLCAHVVWTTEEEREILKEREVKVLHCPESNLKLASGIAPIWDYVKRGIHVCLGTDGPASNDNLNMHEEMSLMAKLQKGASLDAKAMNAQTALMIATENGFRAVGIKGGKIEEGYDADFILVNADAPHWQPLYEPISQWVYSANAEDIDTVVCKGKILMEKRELKTIDQERVKFLAQKWREKILGFMTGRGAGGGASASGAEGRGFKSPRPDV</sequence>
<organism evidence="8">
    <name type="scientific">Thermocrinis ruber</name>
    <dbReference type="NCBI Taxonomy" id="75906"/>
    <lineage>
        <taxon>Bacteria</taxon>
        <taxon>Pseudomonadati</taxon>
        <taxon>Aquificota</taxon>
        <taxon>Aquificia</taxon>
        <taxon>Aquificales</taxon>
        <taxon>Aquificaceae</taxon>
        <taxon>Thermocrinis</taxon>
    </lineage>
</organism>
<dbReference type="STRING" id="75906.THERU_07210"/>
<dbReference type="Proteomes" id="UP000018914">
    <property type="component" value="Chromosome"/>
</dbReference>
<dbReference type="FunFam" id="3.20.20.140:FF:000014">
    <property type="entry name" value="5-methylthioadenosine/S-adenosylhomocysteine deaminase"/>
    <property type="match status" value="1"/>
</dbReference>
<evidence type="ECO:0000256" key="1">
    <source>
        <dbReference type="ARBA" id="ARBA00022723"/>
    </source>
</evidence>
<dbReference type="AlphaFoldDB" id="W0DDS2"/>
<dbReference type="InterPro" id="IPR006680">
    <property type="entry name" value="Amidohydro-rel"/>
</dbReference>
<proteinExistence type="inferred from homology"/>
<evidence type="ECO:0000256" key="2">
    <source>
        <dbReference type="ARBA" id="ARBA00022801"/>
    </source>
</evidence>
<comment type="caution">
    <text evidence="4">Lacks conserved residue(s) required for the propagation of feature annotation.</text>
</comment>
<evidence type="ECO:0000256" key="4">
    <source>
        <dbReference type="HAMAP-Rule" id="MF_01281"/>
    </source>
</evidence>
<dbReference type="InterPro" id="IPR011059">
    <property type="entry name" value="Metal-dep_hydrolase_composite"/>
</dbReference>
<dbReference type="EMBL" id="CP007028">
    <property type="protein sequence ID" value="AHE96496.1"/>
    <property type="molecule type" value="Genomic_DNA"/>
</dbReference>
<dbReference type="InterPro" id="IPR023512">
    <property type="entry name" value="Deaminase_MtaD/DadD"/>
</dbReference>
<evidence type="ECO:0000256" key="3">
    <source>
        <dbReference type="ARBA" id="ARBA00022833"/>
    </source>
</evidence>
<name>W0DDS2_9AQUI</name>
<dbReference type="GO" id="GO:0090614">
    <property type="term" value="F:5'-methylthioadenosine deaminase activity"/>
    <property type="evidence" value="ECO:0007669"/>
    <property type="project" value="UniProtKB-UniRule"/>
</dbReference>
<feature type="binding site" evidence="4">
    <location>
        <position position="178"/>
    </location>
    <ligand>
        <name>substrate</name>
    </ligand>
</feature>
<dbReference type="KEGG" id="trd:THERU_07210"/>
<feature type="region of interest" description="Disordered" evidence="5">
    <location>
        <begin position="429"/>
        <end position="450"/>
    </location>
</feature>
<dbReference type="InterPro" id="IPR050287">
    <property type="entry name" value="MTA/SAH_deaminase"/>
</dbReference>
<comment type="function">
    <text evidence="4">Catalyzes the deamination of 5-methylthioadenosine and S-adenosyl-L-homocysteine into 5-methylthioinosine and S-inosyl-L-homocysteine, respectively. Is also able to deaminate adenosine.</text>
</comment>
<dbReference type="Gene3D" id="2.30.40.10">
    <property type="entry name" value="Urease, subunit C, domain 1"/>
    <property type="match status" value="1"/>
</dbReference>
<dbReference type="GO" id="GO:0050270">
    <property type="term" value="F:S-adenosylhomocysteine deaminase activity"/>
    <property type="evidence" value="ECO:0007669"/>
    <property type="project" value="UniProtKB-UniRule"/>
</dbReference>
<comment type="cofactor">
    <cofactor evidence="4">
        <name>Zn(2+)</name>
        <dbReference type="ChEBI" id="CHEBI:29105"/>
    </cofactor>
    <text evidence="4">Binds 1 zinc ion per subunit.</text>
</comment>
<feature type="domain" description="Amidohydrolase-related" evidence="6">
    <location>
        <begin position="48"/>
        <end position="395"/>
    </location>
</feature>
<comment type="catalytic activity">
    <reaction evidence="4">
        <text>S-methyl-5'-thioadenosine + H2O + H(+) = S-methyl-5'-thioinosine + NH4(+)</text>
        <dbReference type="Rhea" id="RHEA:25025"/>
        <dbReference type="ChEBI" id="CHEBI:15377"/>
        <dbReference type="ChEBI" id="CHEBI:15378"/>
        <dbReference type="ChEBI" id="CHEBI:17509"/>
        <dbReference type="ChEBI" id="CHEBI:28938"/>
        <dbReference type="ChEBI" id="CHEBI:48595"/>
        <dbReference type="EC" id="3.5.4.31"/>
    </reaction>
</comment>
<keyword evidence="3 4" id="KW-0862">Zinc</keyword>
<feature type="binding site" evidence="4">
    <location>
        <position position="85"/>
    </location>
    <ligand>
        <name>substrate</name>
    </ligand>
</feature>